<keyword evidence="8" id="KW-0414">Isoprene biosynthesis</keyword>
<dbReference type="EMBL" id="OX395131">
    <property type="protein sequence ID" value="CAI5777894.1"/>
    <property type="molecule type" value="Genomic_DNA"/>
</dbReference>
<feature type="domain" description="Aspartate/glutamate/uridylate kinase" evidence="11">
    <location>
        <begin position="138"/>
        <end position="334"/>
    </location>
</feature>
<evidence type="ECO:0000256" key="10">
    <source>
        <dbReference type="SAM" id="SignalP"/>
    </source>
</evidence>
<keyword evidence="7" id="KW-0067">ATP-binding</keyword>
<evidence type="ECO:0000313" key="12">
    <source>
        <dbReference type="EMBL" id="CAI5777894.1"/>
    </source>
</evidence>
<evidence type="ECO:0000256" key="5">
    <source>
        <dbReference type="ARBA" id="ARBA00022741"/>
    </source>
</evidence>
<evidence type="ECO:0000256" key="3">
    <source>
        <dbReference type="ARBA" id="ARBA00017267"/>
    </source>
</evidence>
<keyword evidence="6" id="KW-0418">Kinase</keyword>
<evidence type="ECO:0000256" key="8">
    <source>
        <dbReference type="ARBA" id="ARBA00023229"/>
    </source>
</evidence>
<accession>A0AA35P7I5</accession>
<feature type="signal peptide" evidence="10">
    <location>
        <begin position="1"/>
        <end position="20"/>
    </location>
</feature>
<keyword evidence="10" id="KW-0732">Signal</keyword>
<dbReference type="InterPro" id="IPR001048">
    <property type="entry name" value="Asp/Glu/Uridylate_kinase"/>
</dbReference>
<keyword evidence="5" id="KW-0547">Nucleotide-binding</keyword>
<keyword evidence="4" id="KW-0808">Transferase</keyword>
<dbReference type="GO" id="GO:0005524">
    <property type="term" value="F:ATP binding"/>
    <property type="evidence" value="ECO:0007669"/>
    <property type="project" value="UniProtKB-KW"/>
</dbReference>
<feature type="chain" id="PRO_5041209185" description="Isopentenyl phosphate kinase" evidence="10">
    <location>
        <begin position="21"/>
        <end position="443"/>
    </location>
</feature>
<comment type="catalytic activity">
    <reaction evidence="9">
        <text>isopentenyl phosphate + ATP = isopentenyl diphosphate + ADP</text>
        <dbReference type="Rhea" id="RHEA:33963"/>
        <dbReference type="ChEBI" id="CHEBI:30616"/>
        <dbReference type="ChEBI" id="CHEBI:65078"/>
        <dbReference type="ChEBI" id="CHEBI:128769"/>
        <dbReference type="ChEBI" id="CHEBI:456216"/>
        <dbReference type="EC" id="2.7.4.26"/>
    </reaction>
</comment>
<protein>
    <recommendedName>
        <fullName evidence="3">Isopentenyl phosphate kinase</fullName>
        <ecNumber evidence="2">2.7.4.26</ecNumber>
    </recommendedName>
</protein>
<evidence type="ECO:0000313" key="13">
    <source>
        <dbReference type="Proteomes" id="UP001178461"/>
    </source>
</evidence>
<evidence type="ECO:0000256" key="1">
    <source>
        <dbReference type="ARBA" id="ARBA00010540"/>
    </source>
</evidence>
<keyword evidence="13" id="KW-1185">Reference proteome</keyword>
<comment type="similarity">
    <text evidence="1">Belongs to the isopentenyl phosphate kinase family.</text>
</comment>
<proteinExistence type="inferred from homology"/>
<evidence type="ECO:0000259" key="11">
    <source>
        <dbReference type="Pfam" id="PF00696"/>
    </source>
</evidence>
<dbReference type="InterPro" id="IPR036393">
    <property type="entry name" value="AceGlu_kinase-like_sf"/>
</dbReference>
<evidence type="ECO:0000256" key="4">
    <source>
        <dbReference type="ARBA" id="ARBA00022679"/>
    </source>
</evidence>
<dbReference type="SUPFAM" id="SSF53633">
    <property type="entry name" value="Carbamate kinase-like"/>
    <property type="match status" value="1"/>
</dbReference>
<gene>
    <name evidence="12" type="ORF">PODLI_1B040601</name>
</gene>
<evidence type="ECO:0000256" key="6">
    <source>
        <dbReference type="ARBA" id="ARBA00022777"/>
    </source>
</evidence>
<sequence length="443" mass="48010">MWSSGVVALFFSLLKPPNSGSFPTSGEFKCLIQHMNSVSRAPLRVSVQITHSPTVPSLPHTVQGRFARGLLLTWLELIRIPHHVVGSTCVHANMSRNPLQTFPTQCREDWGLSAQGDVHRHEATGPEDSFINNYVKSSFGHFQAKEHGIASGTSARSADDDNLRCGLCLTRLSVTKLNHLVTEELVSHGIPAVGISPFGTWKTSCKNVIQAGFDTVKDVLDSGYVPVLHGDCALDSEQHCCILSGDKIIEVLAKKFSPRRVVFLTDVSGIYSCPPDTPGARLLDSIVVGPDGNMEPPVISSVLPHDTTGGVSLKLQTAVNIVSQSHGTIPVLICKLDSEAAERACLTGELKQDGRGGERTSLELALIADVSFRVGGLPAGAEWNEIPATQEAVLWLGVGLLFSCKSIDYNVDPCGKQQRGSRDKGRERREYPHGQEEFIRFSC</sequence>
<dbReference type="GO" id="GO:0102043">
    <property type="term" value="F:isopentenyl phosphate kinase activity"/>
    <property type="evidence" value="ECO:0007669"/>
    <property type="project" value="UniProtKB-EC"/>
</dbReference>
<dbReference type="PANTHER" id="PTHR43654">
    <property type="entry name" value="GLUTAMATE 5-KINASE"/>
    <property type="match status" value="1"/>
</dbReference>
<dbReference type="Proteomes" id="UP001178461">
    <property type="component" value="Chromosome 6"/>
</dbReference>
<dbReference type="EC" id="2.7.4.26" evidence="2"/>
<dbReference type="NCBIfam" id="NF040647">
    <property type="entry name" value="IPPK_Arch"/>
    <property type="match status" value="1"/>
</dbReference>
<dbReference type="Gene3D" id="3.40.1160.10">
    <property type="entry name" value="Acetylglutamate kinase-like"/>
    <property type="match status" value="1"/>
</dbReference>
<evidence type="ECO:0000256" key="2">
    <source>
        <dbReference type="ARBA" id="ARBA00012908"/>
    </source>
</evidence>
<name>A0AA35P7I5_9SAUR</name>
<reference evidence="12" key="1">
    <citation type="submission" date="2022-12" db="EMBL/GenBank/DDBJ databases">
        <authorList>
            <person name="Alioto T."/>
            <person name="Alioto T."/>
            <person name="Gomez Garrido J."/>
        </authorList>
    </citation>
    <scope>NUCLEOTIDE SEQUENCE</scope>
</reference>
<dbReference type="InterPro" id="IPR024192">
    <property type="entry name" value="Fosfomycin_R_FomA-type"/>
</dbReference>
<dbReference type="AlphaFoldDB" id="A0AA35P7I5"/>
<dbReference type="Pfam" id="PF00696">
    <property type="entry name" value="AA_kinase"/>
    <property type="match status" value="1"/>
</dbReference>
<organism evidence="12 13">
    <name type="scientific">Podarcis lilfordi</name>
    <name type="common">Lilford's wall lizard</name>
    <dbReference type="NCBI Taxonomy" id="74358"/>
    <lineage>
        <taxon>Eukaryota</taxon>
        <taxon>Metazoa</taxon>
        <taxon>Chordata</taxon>
        <taxon>Craniata</taxon>
        <taxon>Vertebrata</taxon>
        <taxon>Euteleostomi</taxon>
        <taxon>Lepidosauria</taxon>
        <taxon>Squamata</taxon>
        <taxon>Bifurcata</taxon>
        <taxon>Unidentata</taxon>
        <taxon>Episquamata</taxon>
        <taxon>Laterata</taxon>
        <taxon>Lacertibaenia</taxon>
        <taxon>Lacertidae</taxon>
        <taxon>Podarcis</taxon>
    </lineage>
</organism>
<dbReference type="GO" id="GO:0016301">
    <property type="term" value="F:kinase activity"/>
    <property type="evidence" value="ECO:0007669"/>
    <property type="project" value="UniProtKB-KW"/>
</dbReference>
<dbReference type="PANTHER" id="PTHR43654:SF1">
    <property type="entry name" value="ISOPENTENYL PHOSPHATE KINASE"/>
    <property type="match status" value="1"/>
</dbReference>
<dbReference type="GO" id="GO:0016114">
    <property type="term" value="P:terpenoid biosynthetic process"/>
    <property type="evidence" value="ECO:0007669"/>
    <property type="project" value="TreeGrafter"/>
</dbReference>
<evidence type="ECO:0000256" key="7">
    <source>
        <dbReference type="ARBA" id="ARBA00022840"/>
    </source>
</evidence>
<dbReference type="GO" id="GO:0005829">
    <property type="term" value="C:cytosol"/>
    <property type="evidence" value="ECO:0007669"/>
    <property type="project" value="TreeGrafter"/>
</dbReference>
<evidence type="ECO:0000256" key="9">
    <source>
        <dbReference type="ARBA" id="ARBA00049063"/>
    </source>
</evidence>